<comment type="similarity">
    <text evidence="3">Belongs to the long-chain O-acyltransferase family.</text>
</comment>
<dbReference type="Pfam" id="PF06974">
    <property type="entry name" value="WS_DGAT_C"/>
    <property type="match status" value="1"/>
</dbReference>
<proteinExistence type="inferred from homology"/>
<sequence length="535" mass="58808">MVAVDLPNDHGLLAIIHGTQRIPEADISLGDFRLQQRQHIALHPTRGAPMRLSNPLAMSVTQLSPRDADYIYNEADGHLGHLIGVYFFETSRHPDSEFSQEQAVEWVTARLGHDRMFTQRIQRTPLSLEHPHWVPASNFDVSDHVQVTNITEPGWAALQDPLSKLLTSRMDLTRPPWGLHFFNGIEGLDDLPGRLTAVVLKSHHSGADGIAIRMLGEAIFSDTLRPAEFEPAIPFLKARMLLNAVLSMPNQVLRFARHVPANRAAHRAVAEAQAAGEWVESFRDHPTTRFNGKVSGSGTLEQITLPGAAVRQIKDAVSGATINDVLLAVVGGALMRYLTEKGEEPKGSLVAMVPRSMRKIEDWESANQLVILAIDMHTHVEDPLKRVALIAESARLEKARTSHLAIRRVSAAIETAPAPLLRLIAYTRRKNPYDLNHPCYQHTMVSNIPLSVDGLTLNGAPGAAVLATQPPVDGDGLRHFMVAASGGGLTLNVIADTVAMPDLHHYIGLLRASFEQLKMASDERSRDLDRNKVTS</sequence>
<feature type="domain" description="O-acyltransferase WSD1 C-terminal" evidence="12">
    <location>
        <begin position="367"/>
        <end position="518"/>
    </location>
</feature>
<evidence type="ECO:0000259" key="12">
    <source>
        <dbReference type="Pfam" id="PF06974"/>
    </source>
</evidence>
<dbReference type="InterPro" id="IPR004255">
    <property type="entry name" value="O-acyltransferase_WSD1_N"/>
</dbReference>
<reference evidence="13 14" key="1">
    <citation type="submission" date="2023-10" db="EMBL/GenBank/DDBJ databases">
        <title>Development of a sustainable strategy for remediation of hydrocarbon-contaminated territories based on the waste exchange concept.</title>
        <authorList>
            <person name="Krivoruchko A."/>
        </authorList>
    </citation>
    <scope>NUCLEOTIDE SEQUENCE [LARGE SCALE GENOMIC DNA]</scope>
    <source>
        <strain evidence="13 14">IEGM 1203</strain>
    </source>
</reference>
<evidence type="ECO:0000256" key="8">
    <source>
        <dbReference type="ARBA" id="ARBA00023098"/>
    </source>
</evidence>
<dbReference type="InterPro" id="IPR045034">
    <property type="entry name" value="O-acyltransferase_WSD1-like"/>
</dbReference>
<evidence type="ECO:0000313" key="13">
    <source>
        <dbReference type="EMBL" id="MDV6268229.1"/>
    </source>
</evidence>
<evidence type="ECO:0000256" key="6">
    <source>
        <dbReference type="ARBA" id="ARBA00022679"/>
    </source>
</evidence>
<comment type="catalytic activity">
    <reaction evidence="10">
        <text>an acyl-CoA + a 1,2-diacyl-sn-glycerol = a triacyl-sn-glycerol + CoA</text>
        <dbReference type="Rhea" id="RHEA:10868"/>
        <dbReference type="ChEBI" id="CHEBI:17815"/>
        <dbReference type="ChEBI" id="CHEBI:57287"/>
        <dbReference type="ChEBI" id="CHEBI:58342"/>
        <dbReference type="ChEBI" id="CHEBI:64615"/>
        <dbReference type="EC" id="2.3.1.20"/>
    </reaction>
</comment>
<evidence type="ECO:0000256" key="5">
    <source>
        <dbReference type="ARBA" id="ARBA00022516"/>
    </source>
</evidence>
<evidence type="ECO:0000259" key="11">
    <source>
        <dbReference type="Pfam" id="PF03007"/>
    </source>
</evidence>
<keyword evidence="8" id="KW-0443">Lipid metabolism</keyword>
<comment type="pathway">
    <text evidence="1">Glycerolipid metabolism; triacylglycerol biosynthesis.</text>
</comment>
<dbReference type="InterPro" id="IPR009721">
    <property type="entry name" value="O-acyltransferase_WSD1_C"/>
</dbReference>
<gene>
    <name evidence="13" type="ORF">R3Q16_16590</name>
</gene>
<evidence type="ECO:0000256" key="10">
    <source>
        <dbReference type="ARBA" id="ARBA00048109"/>
    </source>
</evidence>
<evidence type="ECO:0000256" key="4">
    <source>
        <dbReference type="ARBA" id="ARBA00013244"/>
    </source>
</evidence>
<organism evidence="13 14">
    <name type="scientific">Rhodococcus globerulus</name>
    <dbReference type="NCBI Taxonomy" id="33008"/>
    <lineage>
        <taxon>Bacteria</taxon>
        <taxon>Bacillati</taxon>
        <taxon>Actinomycetota</taxon>
        <taxon>Actinomycetes</taxon>
        <taxon>Mycobacteriales</taxon>
        <taxon>Nocardiaceae</taxon>
        <taxon>Rhodococcus</taxon>
    </lineage>
</organism>
<evidence type="ECO:0000256" key="9">
    <source>
        <dbReference type="ARBA" id="ARBA00023315"/>
    </source>
</evidence>
<accession>A0ABU4BVI4</accession>
<keyword evidence="7" id="KW-0319">Glycerol metabolism</keyword>
<dbReference type="EC" id="2.3.1.20" evidence="4"/>
<name>A0ABU4BVI4_RHOGO</name>
<evidence type="ECO:0000313" key="14">
    <source>
        <dbReference type="Proteomes" id="UP001185927"/>
    </source>
</evidence>
<keyword evidence="14" id="KW-1185">Reference proteome</keyword>
<feature type="domain" description="O-acyltransferase WSD1-like N-terminal" evidence="11">
    <location>
        <begin position="63"/>
        <end position="325"/>
    </location>
</feature>
<evidence type="ECO:0000256" key="3">
    <source>
        <dbReference type="ARBA" id="ARBA00009587"/>
    </source>
</evidence>
<evidence type="ECO:0000256" key="7">
    <source>
        <dbReference type="ARBA" id="ARBA00022798"/>
    </source>
</evidence>
<protein>
    <recommendedName>
        <fullName evidence="4">diacylglycerol O-acyltransferase</fullName>
        <ecNumber evidence="4">2.3.1.20</ecNumber>
    </recommendedName>
</protein>
<dbReference type="Pfam" id="PF03007">
    <property type="entry name" value="WS_DGAT_cat"/>
    <property type="match status" value="1"/>
</dbReference>
<evidence type="ECO:0000256" key="1">
    <source>
        <dbReference type="ARBA" id="ARBA00004771"/>
    </source>
</evidence>
<comment type="caution">
    <text evidence="13">The sequence shown here is derived from an EMBL/GenBank/DDBJ whole genome shotgun (WGS) entry which is preliminary data.</text>
</comment>
<dbReference type="EMBL" id="JAWLKB010000006">
    <property type="protein sequence ID" value="MDV6268229.1"/>
    <property type="molecule type" value="Genomic_DNA"/>
</dbReference>
<keyword evidence="6" id="KW-0808">Transferase</keyword>
<dbReference type="Proteomes" id="UP001185927">
    <property type="component" value="Unassembled WGS sequence"/>
</dbReference>
<dbReference type="PANTHER" id="PTHR31650:SF1">
    <property type="entry name" value="WAX ESTER SYNTHASE_DIACYLGLYCEROL ACYLTRANSFERASE 4-RELATED"/>
    <property type="match status" value="1"/>
</dbReference>
<keyword evidence="9" id="KW-0012">Acyltransferase</keyword>
<comment type="pathway">
    <text evidence="2">Lipid metabolism.</text>
</comment>
<dbReference type="PANTHER" id="PTHR31650">
    <property type="entry name" value="O-ACYLTRANSFERASE (WSD1-LIKE) FAMILY PROTEIN"/>
    <property type="match status" value="1"/>
</dbReference>
<dbReference type="RefSeq" id="WP_317542458.1">
    <property type="nucleotide sequence ID" value="NZ_JAWLKB010000006.1"/>
</dbReference>
<evidence type="ECO:0000256" key="2">
    <source>
        <dbReference type="ARBA" id="ARBA00005189"/>
    </source>
</evidence>
<keyword evidence="5" id="KW-0444">Lipid biosynthesis</keyword>